<proteinExistence type="predicted"/>
<reference evidence="6 7" key="1">
    <citation type="submission" date="2013-02" db="EMBL/GenBank/DDBJ databases">
        <title>A novel strain isolated from Lonar lake, Maharashtra, India.</title>
        <authorList>
            <person name="Singh A."/>
        </authorList>
    </citation>
    <scope>NUCLEOTIDE SEQUENCE [LARGE SCALE GENOMIC DNA]</scope>
    <source>
        <strain evidence="6 7">AK24</strain>
    </source>
</reference>
<name>R7ZLG3_9BACT</name>
<protein>
    <submittedName>
        <fullName evidence="6">Putative L-arabinose isomerase</fullName>
    </submittedName>
</protein>
<evidence type="ECO:0000256" key="1">
    <source>
        <dbReference type="ARBA" id="ARBA00022723"/>
    </source>
</evidence>
<keyword evidence="2" id="KW-0054">Arabinose catabolism</keyword>
<evidence type="ECO:0000256" key="3">
    <source>
        <dbReference type="ARBA" id="ARBA00023211"/>
    </source>
</evidence>
<dbReference type="STRING" id="1232681.ADIS_4606"/>
<dbReference type="InterPro" id="IPR003762">
    <property type="entry name" value="Lara_isomerase"/>
</dbReference>
<dbReference type="Proteomes" id="UP000013909">
    <property type="component" value="Unassembled WGS sequence"/>
</dbReference>
<evidence type="ECO:0000256" key="4">
    <source>
        <dbReference type="ARBA" id="ARBA00023235"/>
    </source>
</evidence>
<dbReference type="InterPro" id="IPR004216">
    <property type="entry name" value="Fuc/Ara_isomerase_C"/>
</dbReference>
<dbReference type="PANTHER" id="PTHR38464:SF1">
    <property type="entry name" value="L-ARABINOSE ISOMERASE"/>
    <property type="match status" value="1"/>
</dbReference>
<dbReference type="SUPFAM" id="SSF53743">
    <property type="entry name" value="FucI/AraA N-terminal and middle domains"/>
    <property type="match status" value="1"/>
</dbReference>
<accession>R7ZLG3</accession>
<evidence type="ECO:0000313" key="7">
    <source>
        <dbReference type="Proteomes" id="UP000013909"/>
    </source>
</evidence>
<sequence length="474" mass="52400">MNDSCKVGLMGIGLDTYWPQFPELKPKLAQNQSRIRKELEGSGVTVVDVGILDKQEQALPIAANFRKEDIDVLFVNISTYALSQIVLPVLQQLKTHVVLLNISPYGEIDFDQFNGLPTREQRTGAWLELCQSCVAPELASVLRRANIPFQLISGHLDDPEAWEEAKSIIQAVRITKFLRQTKLGLIGNYYSGMMDVYSDITQLSSFLGHQNHLLEFGMIKKYRKECTDSEVKNKLDEFHETFDVSTECSGYELERAARTSLALDFLVKEHGLGCIAYYFEGQGDDEYLDLVTSLIPGLTLLTGRNVPCAGEFEVKNALAMKIMDLLGSGGSFSEFYAIDYQKNIILLGHDGPAHFAIADGKVGLVPLGVYHGKPGKGLSIQMQVKPGPITMLSVCQGFDGKVFFLYAEGEAIEGPTFQIGNTNSQYRFPLSAKNFITQWSLAGPSHHCAIGTGRQGHVIEQMAKLLGLSCIKIC</sequence>
<dbReference type="GO" id="GO:0019569">
    <property type="term" value="P:L-arabinose catabolic process to D-xylulose 5-phosphate"/>
    <property type="evidence" value="ECO:0007669"/>
    <property type="project" value="TreeGrafter"/>
</dbReference>
<dbReference type="GO" id="GO:0005829">
    <property type="term" value="C:cytosol"/>
    <property type="evidence" value="ECO:0007669"/>
    <property type="project" value="TreeGrafter"/>
</dbReference>
<dbReference type="SUPFAM" id="SSF50443">
    <property type="entry name" value="FucI/AraA C-terminal domain-like"/>
    <property type="match status" value="1"/>
</dbReference>
<dbReference type="CDD" id="cd00578">
    <property type="entry name" value="L-fuc_L-ara-isomerases"/>
    <property type="match status" value="1"/>
</dbReference>
<dbReference type="PANTHER" id="PTHR38464">
    <property type="entry name" value="L-ARABINOSE ISOMERASE"/>
    <property type="match status" value="1"/>
</dbReference>
<dbReference type="InterPro" id="IPR009015">
    <property type="entry name" value="Fucose_isomerase_N/cen_sf"/>
</dbReference>
<keyword evidence="4 6" id="KW-0413">Isomerase</keyword>
<keyword evidence="1" id="KW-0479">Metal-binding</keyword>
<dbReference type="EMBL" id="AQHR01000114">
    <property type="protein sequence ID" value="EON74912.1"/>
    <property type="molecule type" value="Genomic_DNA"/>
</dbReference>
<evidence type="ECO:0000256" key="5">
    <source>
        <dbReference type="ARBA" id="ARBA00023277"/>
    </source>
</evidence>
<comment type="caution">
    <text evidence="6">The sequence shown here is derived from an EMBL/GenBank/DDBJ whole genome shotgun (WGS) entry which is preliminary data.</text>
</comment>
<keyword evidence="3" id="KW-0464">Manganese</keyword>
<dbReference type="RefSeq" id="WP_010856717.1">
    <property type="nucleotide sequence ID" value="NZ_AQHR01000114.1"/>
</dbReference>
<dbReference type="GO" id="GO:0046872">
    <property type="term" value="F:metal ion binding"/>
    <property type="evidence" value="ECO:0007669"/>
    <property type="project" value="UniProtKB-KW"/>
</dbReference>
<dbReference type="PATRIC" id="fig|1288963.3.peg.4596"/>
<dbReference type="OrthoDB" id="3194672at2"/>
<dbReference type="AlphaFoldDB" id="R7ZLG3"/>
<gene>
    <name evidence="6" type="ORF">ADIS_4606</name>
</gene>
<keyword evidence="5" id="KW-0119">Carbohydrate metabolism</keyword>
<organism evidence="6 7">
    <name type="scientific">Lunatimonas lonarensis</name>
    <dbReference type="NCBI Taxonomy" id="1232681"/>
    <lineage>
        <taxon>Bacteria</taxon>
        <taxon>Pseudomonadati</taxon>
        <taxon>Bacteroidota</taxon>
        <taxon>Cytophagia</taxon>
        <taxon>Cytophagales</taxon>
        <taxon>Cyclobacteriaceae</taxon>
    </lineage>
</organism>
<keyword evidence="7" id="KW-1185">Reference proteome</keyword>
<evidence type="ECO:0000313" key="6">
    <source>
        <dbReference type="EMBL" id="EON74912.1"/>
    </source>
</evidence>
<evidence type="ECO:0000256" key="2">
    <source>
        <dbReference type="ARBA" id="ARBA00022935"/>
    </source>
</evidence>
<dbReference type="GO" id="GO:0008733">
    <property type="term" value="F:L-arabinose isomerase activity"/>
    <property type="evidence" value="ECO:0007669"/>
    <property type="project" value="InterPro"/>
</dbReference>